<organism evidence="1 2">
    <name type="scientific">Mucuna pruriens</name>
    <name type="common">Velvet bean</name>
    <name type="synonym">Dolichos pruriens</name>
    <dbReference type="NCBI Taxonomy" id="157652"/>
    <lineage>
        <taxon>Eukaryota</taxon>
        <taxon>Viridiplantae</taxon>
        <taxon>Streptophyta</taxon>
        <taxon>Embryophyta</taxon>
        <taxon>Tracheophyta</taxon>
        <taxon>Spermatophyta</taxon>
        <taxon>Magnoliopsida</taxon>
        <taxon>eudicotyledons</taxon>
        <taxon>Gunneridae</taxon>
        <taxon>Pentapetalae</taxon>
        <taxon>rosids</taxon>
        <taxon>fabids</taxon>
        <taxon>Fabales</taxon>
        <taxon>Fabaceae</taxon>
        <taxon>Papilionoideae</taxon>
        <taxon>50 kb inversion clade</taxon>
        <taxon>NPAAA clade</taxon>
        <taxon>indigoferoid/millettioid clade</taxon>
        <taxon>Phaseoleae</taxon>
        <taxon>Mucuna</taxon>
    </lineage>
</organism>
<proteinExistence type="predicted"/>
<comment type="caution">
    <text evidence="1">The sequence shown here is derived from an EMBL/GenBank/DDBJ whole genome shotgun (WGS) entry which is preliminary data.</text>
</comment>
<evidence type="ECO:0000313" key="2">
    <source>
        <dbReference type="Proteomes" id="UP000257109"/>
    </source>
</evidence>
<feature type="non-terminal residue" evidence="1">
    <location>
        <position position="1"/>
    </location>
</feature>
<dbReference type="EMBL" id="QJKJ01002092">
    <property type="protein sequence ID" value="RDY04385.1"/>
    <property type="molecule type" value="Genomic_DNA"/>
</dbReference>
<keyword evidence="2" id="KW-1185">Reference proteome</keyword>
<accession>A0A371HNJ8</accession>
<dbReference type="AlphaFoldDB" id="A0A371HNJ8"/>
<dbReference type="Proteomes" id="UP000257109">
    <property type="component" value="Unassembled WGS sequence"/>
</dbReference>
<name>A0A371HNJ8_MUCPR</name>
<evidence type="ECO:0000313" key="1">
    <source>
        <dbReference type="EMBL" id="RDY04385.1"/>
    </source>
</evidence>
<gene>
    <name evidence="1" type="ORF">CR513_11903</name>
</gene>
<dbReference type="OrthoDB" id="1752182at2759"/>
<sequence>MDELIDEHMQIGTGCADLANFVEISNVINYFYTVKAISDSDSLSHIQNFPNSEGNIADLVKIQVRWSLRVSQVCNEAKTDSNIQEEVETNFINLEQAEIDSNIQEEAETNSINLKEVEIDSSRQLEVGSDSHQQESKQAKVEFDFGQLSLHLNRVGQPIPSATNQFYPPQSPPIELKPLPEHLKYAYLDDHQHFTVIIVNNLSQEQEEKLLTVLRKHKKAID</sequence>
<protein>
    <submittedName>
        <fullName evidence="1">Uncharacterized protein</fullName>
    </submittedName>
</protein>
<reference evidence="1" key="1">
    <citation type="submission" date="2018-05" db="EMBL/GenBank/DDBJ databases">
        <title>Draft genome of Mucuna pruriens seed.</title>
        <authorList>
            <person name="Nnadi N.E."/>
            <person name="Vos R."/>
            <person name="Hasami M.H."/>
            <person name="Devisetty U.K."/>
            <person name="Aguiy J.C."/>
        </authorList>
    </citation>
    <scope>NUCLEOTIDE SEQUENCE [LARGE SCALE GENOMIC DNA]</scope>
    <source>
        <strain evidence="1">JCA_2017</strain>
    </source>
</reference>